<evidence type="ECO:0000313" key="1">
    <source>
        <dbReference type="EMBL" id="PSK11691.1"/>
    </source>
</evidence>
<protein>
    <recommendedName>
        <fullName evidence="3">DUF4406 domain-containing protein</fullName>
    </recommendedName>
</protein>
<comment type="caution">
    <text evidence="1">The sequence shown here is derived from an EMBL/GenBank/DDBJ whole genome shotgun (WGS) entry which is preliminary data.</text>
</comment>
<evidence type="ECO:0008006" key="3">
    <source>
        <dbReference type="Google" id="ProtNLM"/>
    </source>
</evidence>
<keyword evidence="2" id="KW-1185">Reference proteome</keyword>
<evidence type="ECO:0000313" key="2">
    <source>
        <dbReference type="Proteomes" id="UP000241645"/>
    </source>
</evidence>
<gene>
    <name evidence="1" type="ORF">C7R92_09555</name>
</gene>
<organism evidence="1 2">
    <name type="scientific">Brevibacillus porteri</name>
    <dbReference type="NCBI Taxonomy" id="2126350"/>
    <lineage>
        <taxon>Bacteria</taxon>
        <taxon>Bacillati</taxon>
        <taxon>Bacillota</taxon>
        <taxon>Bacilli</taxon>
        <taxon>Bacillales</taxon>
        <taxon>Paenibacillaceae</taxon>
        <taxon>Brevibacillus</taxon>
    </lineage>
</organism>
<dbReference type="InterPro" id="IPR025518">
    <property type="entry name" value="DUF4406"/>
</dbReference>
<dbReference type="Pfam" id="PF14359">
    <property type="entry name" value="DUF4406"/>
    <property type="match status" value="1"/>
</dbReference>
<dbReference type="Gene3D" id="3.40.50.10400">
    <property type="entry name" value="Hypothetical protein PA1492"/>
    <property type="match status" value="1"/>
</dbReference>
<accession>A0ABX5FTK3</accession>
<proteinExistence type="predicted"/>
<sequence length="105" mass="11899">MEKLKVITLCGSTRFKKEFEAANKDLTMQGNIVISVGVFGHSEGIQLTEQEKQMLDNIHFRKIDLADEIYVINVDGYVGSSTRNEIEYAKKTGKPVRYLDEQATI</sequence>
<reference evidence="1 2" key="1">
    <citation type="submission" date="2018-03" db="EMBL/GenBank/DDBJ databases">
        <title>Brevisbacillus phylogenomics.</title>
        <authorList>
            <person name="Dunlap C."/>
        </authorList>
    </citation>
    <scope>NUCLEOTIDE SEQUENCE [LARGE SCALE GENOMIC DNA]</scope>
    <source>
        <strain evidence="1 2">NRRL B-41110</strain>
    </source>
</reference>
<dbReference type="EMBL" id="PXZO01000016">
    <property type="protein sequence ID" value="PSK11691.1"/>
    <property type="molecule type" value="Genomic_DNA"/>
</dbReference>
<dbReference type="Proteomes" id="UP000241645">
    <property type="component" value="Unassembled WGS sequence"/>
</dbReference>
<name>A0ABX5FTK3_9BACL</name>